<comment type="caution">
    <text evidence="1">The sequence shown here is derived from an EMBL/GenBank/DDBJ whole genome shotgun (WGS) entry which is preliminary data.</text>
</comment>
<dbReference type="EMBL" id="VKGK01000063">
    <property type="protein sequence ID" value="TRY10195.1"/>
    <property type="molecule type" value="Genomic_DNA"/>
</dbReference>
<name>A0A553JCL2_SHEHA</name>
<dbReference type="OrthoDB" id="7033576at2"/>
<dbReference type="InterPro" id="IPR036086">
    <property type="entry name" value="ParB/Sulfiredoxin_sf"/>
</dbReference>
<dbReference type="AlphaFoldDB" id="A0A553JCL2"/>
<evidence type="ECO:0000313" key="2">
    <source>
        <dbReference type="Proteomes" id="UP000318126"/>
    </source>
</evidence>
<reference evidence="2" key="1">
    <citation type="submission" date="2019-07" db="EMBL/GenBank/DDBJ databases">
        <title>Shewanella sp. YLB-08 draft genomic sequence.</title>
        <authorList>
            <person name="Yu L."/>
        </authorList>
    </citation>
    <scope>NUCLEOTIDE SEQUENCE [LARGE SCALE GENOMIC DNA]</scope>
    <source>
        <strain evidence="2">JCM 20706</strain>
    </source>
</reference>
<proteinExistence type="predicted"/>
<dbReference type="SUPFAM" id="SSF110849">
    <property type="entry name" value="ParB/Sulfiredoxin"/>
    <property type="match status" value="1"/>
</dbReference>
<organism evidence="1 2">
    <name type="scientific">Shewanella hanedai</name>
    <name type="common">Alteromonas hanedai</name>
    <dbReference type="NCBI Taxonomy" id="25"/>
    <lineage>
        <taxon>Bacteria</taxon>
        <taxon>Pseudomonadati</taxon>
        <taxon>Pseudomonadota</taxon>
        <taxon>Gammaproteobacteria</taxon>
        <taxon>Alteromonadales</taxon>
        <taxon>Shewanellaceae</taxon>
        <taxon>Shewanella</taxon>
    </lineage>
</organism>
<sequence>MISFSQHLCHRRQCLCQYDQSQPVDAWRNPNTGRLEVQDGHHRTEAAKKAGLDKIPVQVWE</sequence>
<gene>
    <name evidence="1" type="ORF">FN961_25470</name>
</gene>
<protein>
    <submittedName>
        <fullName evidence="1">Uncharacterized protein</fullName>
    </submittedName>
</protein>
<keyword evidence="2" id="KW-1185">Reference proteome</keyword>
<dbReference type="CDD" id="cd16387">
    <property type="entry name" value="ParB_N_Srx"/>
    <property type="match status" value="1"/>
</dbReference>
<accession>A0A553JCL2</accession>
<dbReference type="Proteomes" id="UP000318126">
    <property type="component" value="Unassembled WGS sequence"/>
</dbReference>
<dbReference type="Gene3D" id="3.90.1530.10">
    <property type="entry name" value="Conserved hypothetical protein from pyrococcus furiosus pfu- 392566-001, ParB domain"/>
    <property type="match status" value="1"/>
</dbReference>
<evidence type="ECO:0000313" key="1">
    <source>
        <dbReference type="EMBL" id="TRY10195.1"/>
    </source>
</evidence>